<dbReference type="Proteomes" id="UP000887572">
    <property type="component" value="Unplaced"/>
</dbReference>
<organism evidence="4 5">
    <name type="scientific">Globodera rostochiensis</name>
    <name type="common">Golden nematode worm</name>
    <name type="synonym">Heterodera rostochiensis</name>
    <dbReference type="NCBI Taxonomy" id="31243"/>
    <lineage>
        <taxon>Eukaryota</taxon>
        <taxon>Metazoa</taxon>
        <taxon>Ecdysozoa</taxon>
        <taxon>Nematoda</taxon>
        <taxon>Chromadorea</taxon>
        <taxon>Rhabditida</taxon>
        <taxon>Tylenchina</taxon>
        <taxon>Tylenchomorpha</taxon>
        <taxon>Tylenchoidea</taxon>
        <taxon>Heteroderidae</taxon>
        <taxon>Heteroderinae</taxon>
        <taxon>Globodera</taxon>
    </lineage>
</organism>
<evidence type="ECO:0000256" key="1">
    <source>
        <dbReference type="SAM" id="MobiDB-lite"/>
    </source>
</evidence>
<dbReference type="InterPro" id="IPR007223">
    <property type="entry name" value="Peroxin-13_N"/>
</dbReference>
<dbReference type="GO" id="GO:0004176">
    <property type="term" value="F:ATP-dependent peptidase activity"/>
    <property type="evidence" value="ECO:0007669"/>
    <property type="project" value="InterPro"/>
</dbReference>
<dbReference type="WBParaSite" id="Gr19_v10_g6945.t1">
    <property type="protein sequence ID" value="Gr19_v10_g6945.t1"/>
    <property type="gene ID" value="Gr19_v10_g6945"/>
</dbReference>
<dbReference type="GO" id="GO:0004252">
    <property type="term" value="F:serine-type endopeptidase activity"/>
    <property type="evidence" value="ECO:0007669"/>
    <property type="project" value="InterPro"/>
</dbReference>
<sequence>MNVGGAGDNNNNPSPNNNPPPLPPRPIQPPSNFAPHSQQLFVSQQPPPFIPYNNANGVYNYNCYQQGPSFTNPWSVAQPKHNFLMVAEAIESVVNALVSVANMLNTTHNAVFNSFRAVAGVAQQFRTFRIYMFTAILVPVLRWCRFLWRHFLSFLRVRPRNYAKSEAIWTTIQQQEGVNGDWFATGRRVHATYAVTGNVGETGRLQKIEGLQPKTEADIAAGKREVIMPLGNKKDWNKIPLRIRRLIQPFFLCTIRQVLEKMLI</sequence>
<evidence type="ECO:0000313" key="5">
    <source>
        <dbReference type="WBParaSite" id="Gr19_v10_g6945.t1"/>
    </source>
</evidence>
<dbReference type="InterPro" id="IPR008269">
    <property type="entry name" value="Lon_proteolytic"/>
</dbReference>
<dbReference type="InterPro" id="IPR020568">
    <property type="entry name" value="Ribosomal_Su5_D2-typ_SF"/>
</dbReference>
<name>A0A914I5E7_GLORO</name>
<dbReference type="Pfam" id="PF04088">
    <property type="entry name" value="Peroxin-13_N"/>
    <property type="match status" value="1"/>
</dbReference>
<dbReference type="InterPro" id="IPR014721">
    <property type="entry name" value="Ribsml_uS5_D2-typ_fold_subgr"/>
</dbReference>
<feature type="region of interest" description="Disordered" evidence="1">
    <location>
        <begin position="1"/>
        <end position="35"/>
    </location>
</feature>
<feature type="domain" description="Peroxin 13 N-terminal" evidence="2">
    <location>
        <begin position="88"/>
        <end position="176"/>
    </location>
</feature>
<evidence type="ECO:0000259" key="3">
    <source>
        <dbReference type="Pfam" id="PF05362"/>
    </source>
</evidence>
<dbReference type="Gene3D" id="3.30.230.10">
    <property type="match status" value="1"/>
</dbReference>
<dbReference type="SUPFAM" id="SSF54211">
    <property type="entry name" value="Ribosomal protein S5 domain 2-like"/>
    <property type="match status" value="1"/>
</dbReference>
<proteinExistence type="predicted"/>
<accession>A0A914I5E7</accession>
<dbReference type="AlphaFoldDB" id="A0A914I5E7"/>
<evidence type="ECO:0000259" key="2">
    <source>
        <dbReference type="Pfam" id="PF04088"/>
    </source>
</evidence>
<dbReference type="GO" id="GO:0016560">
    <property type="term" value="P:protein import into peroxisome matrix, docking"/>
    <property type="evidence" value="ECO:0007669"/>
    <property type="project" value="InterPro"/>
</dbReference>
<feature type="compositionally biased region" description="Pro residues" evidence="1">
    <location>
        <begin position="16"/>
        <end position="29"/>
    </location>
</feature>
<feature type="domain" description="Lon proteolytic" evidence="3">
    <location>
        <begin position="184"/>
        <end position="263"/>
    </location>
</feature>
<dbReference type="GO" id="GO:0005777">
    <property type="term" value="C:peroxisome"/>
    <property type="evidence" value="ECO:0007669"/>
    <property type="project" value="InterPro"/>
</dbReference>
<dbReference type="GO" id="GO:0006508">
    <property type="term" value="P:proteolysis"/>
    <property type="evidence" value="ECO:0007669"/>
    <property type="project" value="InterPro"/>
</dbReference>
<dbReference type="GO" id="GO:0016020">
    <property type="term" value="C:membrane"/>
    <property type="evidence" value="ECO:0007669"/>
    <property type="project" value="InterPro"/>
</dbReference>
<reference evidence="5" key="1">
    <citation type="submission" date="2022-11" db="UniProtKB">
        <authorList>
            <consortium name="WormBaseParasite"/>
        </authorList>
    </citation>
    <scope>IDENTIFICATION</scope>
</reference>
<keyword evidence="4" id="KW-1185">Reference proteome</keyword>
<protein>
    <submittedName>
        <fullName evidence="5">Peroxin-13</fullName>
    </submittedName>
</protein>
<evidence type="ECO:0000313" key="4">
    <source>
        <dbReference type="Proteomes" id="UP000887572"/>
    </source>
</evidence>
<dbReference type="Pfam" id="PF05362">
    <property type="entry name" value="Lon_C"/>
    <property type="match status" value="1"/>
</dbReference>